<dbReference type="EMBL" id="JAUIRO010000006">
    <property type="protein sequence ID" value="KAK0710219.1"/>
    <property type="molecule type" value="Genomic_DNA"/>
</dbReference>
<dbReference type="RefSeq" id="XP_060293523.1">
    <property type="nucleotide sequence ID" value="XM_060442685.1"/>
</dbReference>
<reference evidence="2" key="1">
    <citation type="submission" date="2023-06" db="EMBL/GenBank/DDBJ databases">
        <title>Genome-scale phylogeny and comparative genomics of the fungal order Sordariales.</title>
        <authorList>
            <consortium name="Lawrence Berkeley National Laboratory"/>
            <person name="Hensen N."/>
            <person name="Bonometti L."/>
            <person name="Westerberg I."/>
            <person name="Brannstrom I.O."/>
            <person name="Guillou S."/>
            <person name="Cros-Aarteil S."/>
            <person name="Calhoun S."/>
            <person name="Haridas S."/>
            <person name="Kuo A."/>
            <person name="Mondo S."/>
            <person name="Pangilinan J."/>
            <person name="Riley R."/>
            <person name="LaButti K."/>
            <person name="Andreopoulos B."/>
            <person name="Lipzen A."/>
            <person name="Chen C."/>
            <person name="Yanf M."/>
            <person name="Daum C."/>
            <person name="Ng V."/>
            <person name="Clum A."/>
            <person name="Steindorff A."/>
            <person name="Ohm R."/>
            <person name="Martin F."/>
            <person name="Silar P."/>
            <person name="Natvig D."/>
            <person name="Lalanne C."/>
            <person name="Gautier V."/>
            <person name="Ament-velasquez S.L."/>
            <person name="Kruys A."/>
            <person name="Hutchinson M.I."/>
            <person name="Powell A.J."/>
            <person name="Barry K."/>
            <person name="Miller A.N."/>
            <person name="Grigoriev I.V."/>
            <person name="Debuchy R."/>
            <person name="Gladieux P."/>
            <person name="Thoren M.H."/>
            <person name="Johannesson H."/>
        </authorList>
    </citation>
    <scope>NUCLEOTIDE SEQUENCE</scope>
    <source>
        <strain evidence="2">SMH2392-1A</strain>
    </source>
</reference>
<accession>A0AA40A6K7</accession>
<evidence type="ECO:0000313" key="3">
    <source>
        <dbReference type="Proteomes" id="UP001172101"/>
    </source>
</evidence>
<protein>
    <submittedName>
        <fullName evidence="2">Uncharacterized protein</fullName>
    </submittedName>
</protein>
<sequence length="82" mass="8935">LLLYMYKHGDVHVQTWRCWDVSRLISGPSDGHLGSPVTAISNRPARPRFCPFSPPNPSVTCPSSTTSQHHPSRAGTPPPSTT</sequence>
<keyword evidence="3" id="KW-1185">Reference proteome</keyword>
<dbReference type="Proteomes" id="UP001172101">
    <property type="component" value="Unassembled WGS sequence"/>
</dbReference>
<dbReference type="AlphaFoldDB" id="A0AA40A6K7"/>
<gene>
    <name evidence="2" type="ORF">B0T26DRAFT_724357</name>
</gene>
<feature type="region of interest" description="Disordered" evidence="1">
    <location>
        <begin position="27"/>
        <end position="82"/>
    </location>
</feature>
<feature type="non-terminal residue" evidence="2">
    <location>
        <position position="82"/>
    </location>
</feature>
<comment type="caution">
    <text evidence="2">The sequence shown here is derived from an EMBL/GenBank/DDBJ whole genome shotgun (WGS) entry which is preliminary data.</text>
</comment>
<organism evidence="2 3">
    <name type="scientific">Lasiosphaeria miniovina</name>
    <dbReference type="NCBI Taxonomy" id="1954250"/>
    <lineage>
        <taxon>Eukaryota</taxon>
        <taxon>Fungi</taxon>
        <taxon>Dikarya</taxon>
        <taxon>Ascomycota</taxon>
        <taxon>Pezizomycotina</taxon>
        <taxon>Sordariomycetes</taxon>
        <taxon>Sordariomycetidae</taxon>
        <taxon>Sordariales</taxon>
        <taxon>Lasiosphaeriaceae</taxon>
        <taxon>Lasiosphaeria</taxon>
    </lineage>
</organism>
<feature type="compositionally biased region" description="Polar residues" evidence="1">
    <location>
        <begin position="58"/>
        <end position="69"/>
    </location>
</feature>
<dbReference type="GeneID" id="85325955"/>
<evidence type="ECO:0000256" key="1">
    <source>
        <dbReference type="SAM" id="MobiDB-lite"/>
    </source>
</evidence>
<name>A0AA40A6K7_9PEZI</name>
<evidence type="ECO:0000313" key="2">
    <source>
        <dbReference type="EMBL" id="KAK0710219.1"/>
    </source>
</evidence>
<proteinExistence type="predicted"/>